<evidence type="ECO:0000256" key="2">
    <source>
        <dbReference type="ARBA" id="ARBA00004922"/>
    </source>
</evidence>
<evidence type="ECO:0000256" key="10">
    <source>
        <dbReference type="ARBA" id="ARBA00023180"/>
    </source>
</evidence>
<organism evidence="14">
    <name type="scientific">Rhipicephalus appendiculatus</name>
    <name type="common">Brown ear tick</name>
    <dbReference type="NCBI Taxonomy" id="34631"/>
    <lineage>
        <taxon>Eukaryota</taxon>
        <taxon>Metazoa</taxon>
        <taxon>Ecdysozoa</taxon>
        <taxon>Arthropoda</taxon>
        <taxon>Chelicerata</taxon>
        <taxon>Arachnida</taxon>
        <taxon>Acari</taxon>
        <taxon>Parasitiformes</taxon>
        <taxon>Ixodida</taxon>
        <taxon>Ixodoidea</taxon>
        <taxon>Ixodidae</taxon>
        <taxon>Rhipicephalinae</taxon>
        <taxon>Rhipicephalus</taxon>
        <taxon>Rhipicephalus</taxon>
    </lineage>
</organism>
<dbReference type="InterPro" id="IPR027791">
    <property type="entry name" value="Galactosyl_T_C"/>
</dbReference>
<dbReference type="GO" id="GO:0033842">
    <property type="term" value="F:N-acetyl-beta-glucosaminyl-derivative 4-beta-N-acetylgalactosaminyltransferase activity"/>
    <property type="evidence" value="ECO:0007669"/>
    <property type="project" value="TreeGrafter"/>
</dbReference>
<dbReference type="InterPro" id="IPR027995">
    <property type="entry name" value="Galactosyl_T_N"/>
</dbReference>
<comment type="pathway">
    <text evidence="2">Protein modification; protein glycosylation.</text>
</comment>
<evidence type="ECO:0000256" key="4">
    <source>
        <dbReference type="ARBA" id="ARBA00022676"/>
    </source>
</evidence>
<dbReference type="GO" id="GO:0016020">
    <property type="term" value="C:membrane"/>
    <property type="evidence" value="ECO:0007669"/>
    <property type="project" value="UniProtKB-SubCell"/>
</dbReference>
<keyword evidence="6 11" id="KW-0812">Transmembrane</keyword>
<dbReference type="GO" id="GO:0005975">
    <property type="term" value="P:carbohydrate metabolic process"/>
    <property type="evidence" value="ECO:0007669"/>
    <property type="project" value="InterPro"/>
</dbReference>
<feature type="non-terminal residue" evidence="14">
    <location>
        <position position="1"/>
    </location>
</feature>
<dbReference type="InterPro" id="IPR003859">
    <property type="entry name" value="Galactosyl_T"/>
</dbReference>
<proteinExistence type="inferred from homology"/>
<dbReference type="PANTHER" id="PTHR19300">
    <property type="entry name" value="BETA-1,4-GALACTOSYLTRANSFERASE"/>
    <property type="match status" value="1"/>
</dbReference>
<name>A0A131ZAN3_RHIAP</name>
<evidence type="ECO:0000256" key="7">
    <source>
        <dbReference type="ARBA" id="ARBA00022968"/>
    </source>
</evidence>
<keyword evidence="9 11" id="KW-0472">Membrane</keyword>
<dbReference type="UniPathway" id="UPA00378"/>
<dbReference type="PRINTS" id="PR02050">
    <property type="entry name" value="B14GALTRFASE"/>
</dbReference>
<dbReference type="EMBL" id="GEDV01000154">
    <property type="protein sequence ID" value="JAP88403.1"/>
    <property type="molecule type" value="Transcribed_RNA"/>
</dbReference>
<keyword evidence="5 14" id="KW-0808">Transferase</keyword>
<evidence type="ECO:0000259" key="13">
    <source>
        <dbReference type="Pfam" id="PF13733"/>
    </source>
</evidence>
<keyword evidence="10" id="KW-0325">Glycoprotein</keyword>
<evidence type="ECO:0000313" key="14">
    <source>
        <dbReference type="EMBL" id="JAP88403.1"/>
    </source>
</evidence>
<evidence type="ECO:0000256" key="3">
    <source>
        <dbReference type="ARBA" id="ARBA00005735"/>
    </source>
</evidence>
<feature type="non-terminal residue" evidence="14">
    <location>
        <position position="290"/>
    </location>
</feature>
<dbReference type="PANTHER" id="PTHR19300:SF57">
    <property type="entry name" value="BETA-1,4-N-ACETYLGALACTOSAMINYLTRANSFERASE"/>
    <property type="match status" value="1"/>
</dbReference>
<evidence type="ECO:0000256" key="8">
    <source>
        <dbReference type="ARBA" id="ARBA00022989"/>
    </source>
</evidence>
<dbReference type="Pfam" id="PF13733">
    <property type="entry name" value="Glyco_transf_7N"/>
    <property type="match status" value="1"/>
</dbReference>
<feature type="transmembrane region" description="Helical" evidence="11">
    <location>
        <begin position="30"/>
        <end position="49"/>
    </location>
</feature>
<dbReference type="AlphaFoldDB" id="A0A131ZAN3"/>
<comment type="subcellular location">
    <subcellularLocation>
        <location evidence="1">Membrane</location>
        <topology evidence="1">Single-pass type II membrane protein</topology>
    </subcellularLocation>
</comment>
<dbReference type="SUPFAM" id="SSF53448">
    <property type="entry name" value="Nucleotide-diphospho-sugar transferases"/>
    <property type="match status" value="1"/>
</dbReference>
<keyword evidence="7" id="KW-0735">Signal-anchor</keyword>
<dbReference type="InterPro" id="IPR029044">
    <property type="entry name" value="Nucleotide-diphossugar_trans"/>
</dbReference>
<reference evidence="14" key="1">
    <citation type="journal article" date="2016" name="Ticks Tick Borne Dis.">
        <title>De novo assembly and annotation of the salivary gland transcriptome of Rhipicephalus appendiculatus male and female ticks during blood feeding.</title>
        <authorList>
            <person name="de Castro M.H."/>
            <person name="de Klerk D."/>
            <person name="Pienaar R."/>
            <person name="Latif A.A."/>
            <person name="Rees D.J."/>
            <person name="Mans B.J."/>
        </authorList>
    </citation>
    <scope>NUCLEOTIDE SEQUENCE</scope>
    <source>
        <tissue evidence="14">Salivary glands</tissue>
    </source>
</reference>
<comment type="similarity">
    <text evidence="3">Belongs to the glycosyltransferase 7 family.</text>
</comment>
<dbReference type="Pfam" id="PF02709">
    <property type="entry name" value="Glyco_transf_7C"/>
    <property type="match status" value="1"/>
</dbReference>
<feature type="domain" description="Galactosyltransferase C-terminal" evidence="12">
    <location>
        <begin position="260"/>
        <end position="290"/>
    </location>
</feature>
<evidence type="ECO:0000256" key="9">
    <source>
        <dbReference type="ARBA" id="ARBA00023136"/>
    </source>
</evidence>
<protein>
    <submittedName>
        <fullName evidence="14">Beta-1,4-galactosyltransferase 3</fullName>
    </submittedName>
</protein>
<sequence length="290" mass="32932">SKPLFGNVRDELGILGICASTNIAAMTLRSFYSILLGNVLILLLVGHFLDIGSLQRKLHHIAAPALSWAIANMRSFDEEISHTRKANKTEWNVTSNAGNNSASKNLTKELCPVIPPNLVRDLPIKEDVPLLDFMHKEFPNVTEGGRFAPNECTARQRVAIIVPYRNREEHVKLFIYNMHRLLSRQLIDYGIFIIEQADNSSFNRAKLFNIGFIESKALYDYDCFVFHDVDLLPIDQRNLYTCQNQPMHMCVVINGQTGVYYPSIFGGVSAMSKEQFLRVNGFSNEYWGWG</sequence>
<evidence type="ECO:0000256" key="6">
    <source>
        <dbReference type="ARBA" id="ARBA00022692"/>
    </source>
</evidence>
<dbReference type="GO" id="GO:0008378">
    <property type="term" value="F:galactosyltransferase activity"/>
    <property type="evidence" value="ECO:0007669"/>
    <property type="project" value="TreeGrafter"/>
</dbReference>
<dbReference type="GO" id="GO:0006688">
    <property type="term" value="P:glycosphingolipid biosynthetic process"/>
    <property type="evidence" value="ECO:0007669"/>
    <property type="project" value="TreeGrafter"/>
</dbReference>
<evidence type="ECO:0000256" key="1">
    <source>
        <dbReference type="ARBA" id="ARBA00004606"/>
    </source>
</evidence>
<dbReference type="GO" id="GO:0005794">
    <property type="term" value="C:Golgi apparatus"/>
    <property type="evidence" value="ECO:0007669"/>
    <property type="project" value="TreeGrafter"/>
</dbReference>
<dbReference type="Gene3D" id="3.90.550.10">
    <property type="entry name" value="Spore Coat Polysaccharide Biosynthesis Protein SpsA, Chain A"/>
    <property type="match status" value="1"/>
</dbReference>
<evidence type="ECO:0000259" key="12">
    <source>
        <dbReference type="Pfam" id="PF02709"/>
    </source>
</evidence>
<evidence type="ECO:0000256" key="11">
    <source>
        <dbReference type="SAM" id="Phobius"/>
    </source>
</evidence>
<evidence type="ECO:0000256" key="5">
    <source>
        <dbReference type="ARBA" id="ARBA00022679"/>
    </source>
</evidence>
<keyword evidence="4 14" id="KW-0328">Glycosyltransferase</keyword>
<feature type="domain" description="Galactosyltransferase N-terminal" evidence="13">
    <location>
        <begin position="111"/>
        <end position="243"/>
    </location>
</feature>
<keyword evidence="8 11" id="KW-1133">Transmembrane helix</keyword>
<accession>A0A131ZAN3</accession>